<dbReference type="Proteomes" id="UP000270343">
    <property type="component" value="Unassembled WGS sequence"/>
</dbReference>
<dbReference type="EMBL" id="RBAM01000004">
    <property type="protein sequence ID" value="RKN74545.1"/>
    <property type="molecule type" value="Genomic_DNA"/>
</dbReference>
<comment type="caution">
    <text evidence="2">The sequence shown here is derived from an EMBL/GenBank/DDBJ whole genome shotgun (WGS) entry which is preliminary data.</text>
</comment>
<reference evidence="2 3" key="1">
    <citation type="journal article" date="2015" name="Antonie Van Leeuwenhoek">
        <title>Streptomyces klenkii sp. nov., isolated from deep marine sediment.</title>
        <authorList>
            <person name="Veyisoglu A."/>
            <person name="Sahin N."/>
        </authorList>
    </citation>
    <scope>NUCLEOTIDE SEQUENCE [LARGE SCALE GENOMIC DNA]</scope>
    <source>
        <strain evidence="2 3">KCTC 29202</strain>
    </source>
</reference>
<name>A0A3B0BLQ5_9ACTN</name>
<evidence type="ECO:0000313" key="3">
    <source>
        <dbReference type="Proteomes" id="UP000270343"/>
    </source>
</evidence>
<proteinExistence type="predicted"/>
<feature type="transmembrane region" description="Helical" evidence="1">
    <location>
        <begin position="40"/>
        <end position="61"/>
    </location>
</feature>
<organism evidence="2 3">
    <name type="scientific">Streptomyces klenkii</name>
    <dbReference type="NCBI Taxonomy" id="1420899"/>
    <lineage>
        <taxon>Bacteria</taxon>
        <taxon>Bacillati</taxon>
        <taxon>Actinomycetota</taxon>
        <taxon>Actinomycetes</taxon>
        <taxon>Kitasatosporales</taxon>
        <taxon>Streptomycetaceae</taxon>
        <taxon>Streptomyces</taxon>
    </lineage>
</organism>
<evidence type="ECO:0000313" key="2">
    <source>
        <dbReference type="EMBL" id="RKN74545.1"/>
    </source>
</evidence>
<evidence type="ECO:0000256" key="1">
    <source>
        <dbReference type="SAM" id="Phobius"/>
    </source>
</evidence>
<keyword evidence="3" id="KW-1185">Reference proteome</keyword>
<dbReference type="AlphaFoldDB" id="A0A3B0BLQ5"/>
<sequence>MGGMAVWSRTVVAGWMVALGAVSAVGFVVASVLVAGQPALFLGLLVASAALVISGAVRVTVTDRSVTVHSVVLPLVRRRIPHSRIREASAKQSRPQELGGWGYRWLPGQTAVSLRAGDALWLELASGKFFVVTVDDAAEAAALVNDYVMRTADK</sequence>
<gene>
    <name evidence="2" type="ORF">D7231_11895</name>
</gene>
<feature type="transmembrane region" description="Helical" evidence="1">
    <location>
        <begin position="12"/>
        <end position="34"/>
    </location>
</feature>
<keyword evidence="1" id="KW-0812">Transmembrane</keyword>
<accession>A0A3B0BLQ5</accession>
<keyword evidence="1" id="KW-1133">Transmembrane helix</keyword>
<protein>
    <recommendedName>
        <fullName evidence="4">PH domain-containing protein</fullName>
    </recommendedName>
</protein>
<evidence type="ECO:0008006" key="4">
    <source>
        <dbReference type="Google" id="ProtNLM"/>
    </source>
</evidence>
<keyword evidence="1" id="KW-0472">Membrane</keyword>